<sequence>MSKPTIVTVHGAWHSPAHFEPLARILRQHGYTVVSVSLPSVVDRGTTPLEDPRDDIRAVRDVVVQILDAGDDVVLVPHSYGGIPASSAVRALDSRSRSAAGKSTSVIGVAAISAYVAREGDDIATAQDLPSGERAELYAIDGLNNYIQSELNPHKLFYADIPESEAEKWTAMLRPMLRTALWTNKSEYSAHKDIPIHYLVCNQDRALPKDTQWLFINKVRQDGGSVRVEEVEASHSPFLSMPDRTSDFIRRSAGENLPA</sequence>
<gene>
    <name evidence="2" type="ORF">HMPREF1541_10114</name>
</gene>
<evidence type="ECO:0000259" key="1">
    <source>
        <dbReference type="Pfam" id="PF12697"/>
    </source>
</evidence>
<dbReference type="AlphaFoldDB" id="W2S988"/>
<name>W2S988_CYPE1</name>
<dbReference type="RefSeq" id="XP_008713007.1">
    <property type="nucleotide sequence ID" value="XM_008714785.1"/>
</dbReference>
<dbReference type="PANTHER" id="PTHR37017">
    <property type="entry name" value="AB HYDROLASE-1 DOMAIN-CONTAINING PROTEIN-RELATED"/>
    <property type="match status" value="1"/>
</dbReference>
<evidence type="ECO:0000313" key="2">
    <source>
        <dbReference type="EMBL" id="ETN45237.1"/>
    </source>
</evidence>
<dbReference type="VEuPathDB" id="FungiDB:HMPREF1541_10114"/>
<dbReference type="InParanoid" id="W2S988"/>
<dbReference type="SUPFAM" id="SSF53474">
    <property type="entry name" value="alpha/beta-Hydrolases"/>
    <property type="match status" value="1"/>
</dbReference>
<dbReference type="GeneID" id="19977453"/>
<feature type="domain" description="AB hydrolase-1" evidence="1">
    <location>
        <begin position="6"/>
        <end position="247"/>
    </location>
</feature>
<dbReference type="Proteomes" id="UP000030752">
    <property type="component" value="Unassembled WGS sequence"/>
</dbReference>
<keyword evidence="3" id="KW-1185">Reference proteome</keyword>
<dbReference type="InterPro" id="IPR052897">
    <property type="entry name" value="Sec-Metab_Biosynth_Hydrolase"/>
</dbReference>
<accession>W2S988</accession>
<protein>
    <recommendedName>
        <fullName evidence="1">AB hydrolase-1 domain-containing protein</fullName>
    </recommendedName>
</protein>
<dbReference type="Gene3D" id="3.40.50.1820">
    <property type="entry name" value="alpha/beta hydrolase"/>
    <property type="match status" value="1"/>
</dbReference>
<dbReference type="HOGENOM" id="CLU_046066_1_1_1"/>
<dbReference type="eggNOG" id="ENOG502TDBC">
    <property type="taxonomic scope" value="Eukaryota"/>
</dbReference>
<proteinExistence type="predicted"/>
<dbReference type="Pfam" id="PF12697">
    <property type="entry name" value="Abhydrolase_6"/>
    <property type="match status" value="1"/>
</dbReference>
<dbReference type="PANTHER" id="PTHR37017:SF11">
    <property type="entry name" value="ESTERASE_LIPASE_THIOESTERASE DOMAIN-CONTAINING PROTEIN"/>
    <property type="match status" value="1"/>
</dbReference>
<dbReference type="OrthoDB" id="408373at2759"/>
<dbReference type="EMBL" id="KB822713">
    <property type="protein sequence ID" value="ETN45237.1"/>
    <property type="molecule type" value="Genomic_DNA"/>
</dbReference>
<dbReference type="InterPro" id="IPR029058">
    <property type="entry name" value="AB_hydrolase_fold"/>
</dbReference>
<organism evidence="2 3">
    <name type="scientific">Cyphellophora europaea (strain CBS 101466)</name>
    <name type="common">Phialophora europaea</name>
    <dbReference type="NCBI Taxonomy" id="1220924"/>
    <lineage>
        <taxon>Eukaryota</taxon>
        <taxon>Fungi</taxon>
        <taxon>Dikarya</taxon>
        <taxon>Ascomycota</taxon>
        <taxon>Pezizomycotina</taxon>
        <taxon>Eurotiomycetes</taxon>
        <taxon>Chaetothyriomycetidae</taxon>
        <taxon>Chaetothyriales</taxon>
        <taxon>Cyphellophoraceae</taxon>
        <taxon>Cyphellophora</taxon>
    </lineage>
</organism>
<dbReference type="STRING" id="1220924.W2S988"/>
<dbReference type="InterPro" id="IPR000073">
    <property type="entry name" value="AB_hydrolase_1"/>
</dbReference>
<evidence type="ECO:0000313" key="3">
    <source>
        <dbReference type="Proteomes" id="UP000030752"/>
    </source>
</evidence>
<reference evidence="2 3" key="1">
    <citation type="submission" date="2013-03" db="EMBL/GenBank/DDBJ databases">
        <title>The Genome Sequence of Phialophora europaea CBS 101466.</title>
        <authorList>
            <consortium name="The Broad Institute Genomics Platform"/>
            <person name="Cuomo C."/>
            <person name="de Hoog S."/>
            <person name="Gorbushina A."/>
            <person name="Walker B."/>
            <person name="Young S.K."/>
            <person name="Zeng Q."/>
            <person name="Gargeya S."/>
            <person name="Fitzgerald M."/>
            <person name="Haas B."/>
            <person name="Abouelleil A."/>
            <person name="Allen A.W."/>
            <person name="Alvarado L."/>
            <person name="Arachchi H.M."/>
            <person name="Berlin A.M."/>
            <person name="Chapman S.B."/>
            <person name="Gainer-Dewar J."/>
            <person name="Goldberg J."/>
            <person name="Griggs A."/>
            <person name="Gujja S."/>
            <person name="Hansen M."/>
            <person name="Howarth C."/>
            <person name="Imamovic A."/>
            <person name="Ireland A."/>
            <person name="Larimer J."/>
            <person name="McCowan C."/>
            <person name="Murphy C."/>
            <person name="Pearson M."/>
            <person name="Poon T.W."/>
            <person name="Priest M."/>
            <person name="Roberts A."/>
            <person name="Saif S."/>
            <person name="Shea T."/>
            <person name="Sisk P."/>
            <person name="Sykes S."/>
            <person name="Wortman J."/>
            <person name="Nusbaum C."/>
            <person name="Birren B."/>
        </authorList>
    </citation>
    <scope>NUCLEOTIDE SEQUENCE [LARGE SCALE GENOMIC DNA]</scope>
    <source>
        <strain evidence="2 3">CBS 101466</strain>
    </source>
</reference>